<reference evidence="1" key="2">
    <citation type="submission" date="2010-07" db="EMBL/GenBank/DDBJ databases">
        <authorList>
            <consortium name="The Broad Institute Genome Sequencing Platform"/>
            <consortium name="Broad Institute Genome Sequencing Center for Infectious Disease"/>
            <person name="Ma L.-J."/>
            <person name="Dead R."/>
            <person name="Young S."/>
            <person name="Zeng Q."/>
            <person name="Koehrsen M."/>
            <person name="Alvarado L."/>
            <person name="Berlin A."/>
            <person name="Chapman S.B."/>
            <person name="Chen Z."/>
            <person name="Freedman E."/>
            <person name="Gellesch M."/>
            <person name="Goldberg J."/>
            <person name="Griggs A."/>
            <person name="Gujja S."/>
            <person name="Heilman E.R."/>
            <person name="Heiman D."/>
            <person name="Hepburn T."/>
            <person name="Howarth C."/>
            <person name="Jen D."/>
            <person name="Larson L."/>
            <person name="Mehta T."/>
            <person name="Neiman D."/>
            <person name="Pearson M."/>
            <person name="Roberts A."/>
            <person name="Saif S."/>
            <person name="Shea T."/>
            <person name="Shenoy N."/>
            <person name="Sisk P."/>
            <person name="Stolte C."/>
            <person name="Sykes S."/>
            <person name="Walk T."/>
            <person name="White J."/>
            <person name="Yandava C."/>
            <person name="Haas B."/>
            <person name="Nusbaum C."/>
            <person name="Birren B."/>
        </authorList>
    </citation>
    <scope>NUCLEOTIDE SEQUENCE</scope>
    <source>
        <strain evidence="1">R3-111a-1</strain>
    </source>
</reference>
<organism evidence="1">
    <name type="scientific">Gaeumannomyces tritici (strain R3-111a-1)</name>
    <name type="common">Wheat and barley take-all root rot fungus</name>
    <name type="synonym">Gaeumannomyces graminis var. tritici</name>
    <dbReference type="NCBI Taxonomy" id="644352"/>
    <lineage>
        <taxon>Eukaryota</taxon>
        <taxon>Fungi</taxon>
        <taxon>Dikarya</taxon>
        <taxon>Ascomycota</taxon>
        <taxon>Pezizomycotina</taxon>
        <taxon>Sordariomycetes</taxon>
        <taxon>Sordariomycetidae</taxon>
        <taxon>Magnaporthales</taxon>
        <taxon>Magnaporthaceae</taxon>
        <taxon>Gaeumannomyces</taxon>
    </lineage>
</organism>
<protein>
    <submittedName>
        <fullName evidence="1 2">Uncharacterized protein</fullName>
    </submittedName>
</protein>
<dbReference type="AlphaFoldDB" id="J3NJW1"/>
<dbReference type="STRING" id="644352.J3NJW1"/>
<reference evidence="3" key="1">
    <citation type="submission" date="2010-07" db="EMBL/GenBank/DDBJ databases">
        <title>The genome sequence of Gaeumannomyces graminis var. tritici strain R3-111a-1.</title>
        <authorList>
            <consortium name="The Broad Institute Genome Sequencing Platform"/>
            <person name="Ma L.-J."/>
            <person name="Dead R."/>
            <person name="Young S."/>
            <person name="Zeng Q."/>
            <person name="Koehrsen M."/>
            <person name="Alvarado L."/>
            <person name="Berlin A."/>
            <person name="Chapman S.B."/>
            <person name="Chen Z."/>
            <person name="Freedman E."/>
            <person name="Gellesch M."/>
            <person name="Goldberg J."/>
            <person name="Griggs A."/>
            <person name="Gujja S."/>
            <person name="Heilman E.R."/>
            <person name="Heiman D."/>
            <person name="Hepburn T."/>
            <person name="Howarth C."/>
            <person name="Jen D."/>
            <person name="Larson L."/>
            <person name="Mehta T."/>
            <person name="Neiman D."/>
            <person name="Pearson M."/>
            <person name="Roberts A."/>
            <person name="Saif S."/>
            <person name="Shea T."/>
            <person name="Shenoy N."/>
            <person name="Sisk P."/>
            <person name="Stolte C."/>
            <person name="Sykes S."/>
            <person name="Walk T."/>
            <person name="White J."/>
            <person name="Yandava C."/>
            <person name="Haas B."/>
            <person name="Nusbaum C."/>
            <person name="Birren B."/>
        </authorList>
    </citation>
    <scope>NUCLEOTIDE SEQUENCE [LARGE SCALE GENOMIC DNA]</scope>
    <source>
        <strain evidence="3">R3-111a-1</strain>
    </source>
</reference>
<proteinExistence type="predicted"/>
<dbReference type="EMBL" id="GL385395">
    <property type="protein sequence ID" value="EJT81564.1"/>
    <property type="molecule type" value="Genomic_DNA"/>
</dbReference>
<dbReference type="eggNOG" id="ENOG502SDQB">
    <property type="taxonomic scope" value="Eukaryota"/>
</dbReference>
<gene>
    <name evidence="2" type="primary">20342000</name>
    <name evidence="1" type="ORF">GGTG_01542</name>
</gene>
<dbReference type="RefSeq" id="XP_009217573.1">
    <property type="nucleotide sequence ID" value="XM_009219309.1"/>
</dbReference>
<name>J3NJW1_GAET3</name>
<dbReference type="EnsemblFungi" id="EJT81564">
    <property type="protein sequence ID" value="EJT81564"/>
    <property type="gene ID" value="GGTG_01542"/>
</dbReference>
<dbReference type="OrthoDB" id="61870at2759"/>
<keyword evidence="3" id="KW-1185">Reference proteome</keyword>
<reference evidence="1" key="3">
    <citation type="submission" date="2010-09" db="EMBL/GenBank/DDBJ databases">
        <title>Annotation of Gaeumannomyces graminis var. tritici R3-111a-1.</title>
        <authorList>
            <consortium name="The Broad Institute Genome Sequencing Platform"/>
            <person name="Ma L.-J."/>
            <person name="Dead R."/>
            <person name="Young S.K."/>
            <person name="Zeng Q."/>
            <person name="Gargeya S."/>
            <person name="Fitzgerald M."/>
            <person name="Haas B."/>
            <person name="Abouelleil A."/>
            <person name="Alvarado L."/>
            <person name="Arachchi H.M."/>
            <person name="Berlin A."/>
            <person name="Brown A."/>
            <person name="Chapman S.B."/>
            <person name="Chen Z."/>
            <person name="Dunbar C."/>
            <person name="Freedman E."/>
            <person name="Gearin G."/>
            <person name="Gellesch M."/>
            <person name="Goldberg J."/>
            <person name="Griggs A."/>
            <person name="Gujja S."/>
            <person name="Heiman D."/>
            <person name="Howarth C."/>
            <person name="Larson L."/>
            <person name="Lui A."/>
            <person name="MacDonald P.J.P."/>
            <person name="Mehta T."/>
            <person name="Montmayeur A."/>
            <person name="Murphy C."/>
            <person name="Neiman D."/>
            <person name="Pearson M."/>
            <person name="Priest M."/>
            <person name="Roberts A."/>
            <person name="Saif S."/>
            <person name="Shea T."/>
            <person name="Shenoy N."/>
            <person name="Sisk P."/>
            <person name="Stolte C."/>
            <person name="Sykes S."/>
            <person name="Yandava C."/>
            <person name="Wortman J."/>
            <person name="Nusbaum C."/>
            <person name="Birren B."/>
        </authorList>
    </citation>
    <scope>NUCLEOTIDE SEQUENCE</scope>
    <source>
        <strain evidence="1">R3-111a-1</strain>
    </source>
</reference>
<dbReference type="HOGENOM" id="CLU_2359851_0_0_1"/>
<dbReference type="VEuPathDB" id="FungiDB:GGTG_01542"/>
<dbReference type="Proteomes" id="UP000006039">
    <property type="component" value="Unassembled WGS sequence"/>
</dbReference>
<evidence type="ECO:0000313" key="2">
    <source>
        <dbReference type="EnsemblFungi" id="EJT81564"/>
    </source>
</evidence>
<sequence>MVGALHETVRRLLVTRRGVRTPYRNPHRKFLLRAADLPPPGKLRPLAPDMQWDAVRSGDVPLIISRTDIPKTNHHTDRSLYKGVDGTLSTLHCEVS</sequence>
<reference evidence="2" key="4">
    <citation type="journal article" date="2015" name="G3 (Bethesda)">
        <title>Genome sequences of three phytopathogenic species of the Magnaporthaceae family of fungi.</title>
        <authorList>
            <person name="Okagaki L.H."/>
            <person name="Nunes C.C."/>
            <person name="Sailsbery J."/>
            <person name="Clay B."/>
            <person name="Brown D."/>
            <person name="John T."/>
            <person name="Oh Y."/>
            <person name="Young N."/>
            <person name="Fitzgerald M."/>
            <person name="Haas B.J."/>
            <person name="Zeng Q."/>
            <person name="Young S."/>
            <person name="Adiconis X."/>
            <person name="Fan L."/>
            <person name="Levin J.Z."/>
            <person name="Mitchell T.K."/>
            <person name="Okubara P.A."/>
            <person name="Farman M.L."/>
            <person name="Kohn L.M."/>
            <person name="Birren B."/>
            <person name="Ma L.-J."/>
            <person name="Dean R.A."/>
        </authorList>
    </citation>
    <scope>NUCLEOTIDE SEQUENCE</scope>
    <source>
        <strain evidence="2">R3-111a-1</strain>
    </source>
</reference>
<evidence type="ECO:0000313" key="3">
    <source>
        <dbReference type="Proteomes" id="UP000006039"/>
    </source>
</evidence>
<accession>J3NJW1</accession>
<reference evidence="2" key="5">
    <citation type="submission" date="2018-04" db="UniProtKB">
        <authorList>
            <consortium name="EnsemblFungi"/>
        </authorList>
    </citation>
    <scope>IDENTIFICATION</scope>
    <source>
        <strain evidence="2">R3-111a-1</strain>
    </source>
</reference>
<evidence type="ECO:0000313" key="1">
    <source>
        <dbReference type="EMBL" id="EJT81564.1"/>
    </source>
</evidence>
<dbReference type="GeneID" id="20342000"/>